<evidence type="ECO:0000256" key="5">
    <source>
        <dbReference type="ARBA" id="ARBA00023186"/>
    </source>
</evidence>
<accession>D9Q2E6</accession>
<dbReference type="NCBIfam" id="TIGR00750">
    <property type="entry name" value="lao"/>
    <property type="match status" value="1"/>
</dbReference>
<dbReference type="eggNOG" id="arCOG01226">
    <property type="taxonomic scope" value="Archaea"/>
</dbReference>
<reference evidence="6 7" key="1">
    <citation type="journal article" date="2010" name="Appl. Environ. Microbiol.">
        <title>The genome sequence of the crenarchaeon Acidilobus saccharovorans supports a new order, Acidilobales, and suggests an important ecological role in terrestrial acidic hot springs.</title>
        <authorList>
            <person name="Mardanov A.V."/>
            <person name="Svetlitchnyi V.A."/>
            <person name="Beletsky A.V."/>
            <person name="Prokofeva M.I."/>
            <person name="Bonch-Osmolovskaya E.A."/>
            <person name="Ravin N.V."/>
            <person name="Skryabin K.G."/>
        </authorList>
    </citation>
    <scope>NUCLEOTIDE SEQUENCE [LARGE SCALE GENOMIC DNA]</scope>
    <source>
        <strain evidence="7">DSM 16705 / JCM 18335 / VKM B-2471 / 345-15</strain>
    </source>
</reference>
<dbReference type="Pfam" id="PF03308">
    <property type="entry name" value="MeaB"/>
    <property type="match status" value="1"/>
</dbReference>
<dbReference type="Gene3D" id="3.40.50.300">
    <property type="entry name" value="P-loop containing nucleotide triphosphate hydrolases"/>
    <property type="match status" value="1"/>
</dbReference>
<evidence type="ECO:0000313" key="7">
    <source>
        <dbReference type="Proteomes" id="UP000000346"/>
    </source>
</evidence>
<dbReference type="GO" id="GO:0003924">
    <property type="term" value="F:GTPase activity"/>
    <property type="evidence" value="ECO:0007669"/>
    <property type="project" value="InterPro"/>
</dbReference>
<dbReference type="EMBL" id="CP001742">
    <property type="protein sequence ID" value="ADL19484.1"/>
    <property type="molecule type" value="Genomic_DNA"/>
</dbReference>
<dbReference type="GO" id="GO:0016301">
    <property type="term" value="F:kinase activity"/>
    <property type="evidence" value="ECO:0007669"/>
    <property type="project" value="UniProtKB-KW"/>
</dbReference>
<dbReference type="Proteomes" id="UP000000346">
    <property type="component" value="Chromosome"/>
</dbReference>
<dbReference type="GO" id="GO:0005525">
    <property type="term" value="F:GTP binding"/>
    <property type="evidence" value="ECO:0007669"/>
    <property type="project" value="UniProtKB-KW"/>
</dbReference>
<dbReference type="FunCoup" id="D9Q2E6">
    <property type="interactions" value="19"/>
</dbReference>
<gene>
    <name evidence="6" type="ordered locus">ASAC_1079</name>
</gene>
<protein>
    <submittedName>
        <fullName evidence="6">Transport system kinase</fullName>
    </submittedName>
</protein>
<organism evidence="6 7">
    <name type="scientific">Acidilobus saccharovorans (strain DSM 16705 / JCM 18335 / VKM B-2471 / 345-15)</name>
    <dbReference type="NCBI Taxonomy" id="666510"/>
    <lineage>
        <taxon>Archaea</taxon>
        <taxon>Thermoproteota</taxon>
        <taxon>Thermoprotei</taxon>
        <taxon>Acidilobales</taxon>
        <taxon>Acidilobaceae</taxon>
        <taxon>Acidilobus</taxon>
    </lineage>
</organism>
<evidence type="ECO:0000256" key="3">
    <source>
        <dbReference type="ARBA" id="ARBA00022801"/>
    </source>
</evidence>
<keyword evidence="3" id="KW-0378">Hydrolase</keyword>
<dbReference type="InterPro" id="IPR005129">
    <property type="entry name" value="GTPase_ArgK"/>
</dbReference>
<dbReference type="PANTHER" id="PTHR43087:SF1">
    <property type="entry name" value="LAO_AO TRANSPORT SYSTEM ATPASE"/>
    <property type="match status" value="1"/>
</dbReference>
<dbReference type="InterPro" id="IPR027417">
    <property type="entry name" value="P-loop_NTPase"/>
</dbReference>
<dbReference type="InterPro" id="IPR052040">
    <property type="entry name" value="GTPase/Isobutyryl-CoA_mutase"/>
</dbReference>
<dbReference type="STRING" id="666510.ASAC_1079"/>
<keyword evidence="7" id="KW-1185">Reference proteome</keyword>
<dbReference type="PANTHER" id="PTHR43087">
    <property type="entry name" value="LYSINE/ARGININE/ORNITHINE TRANSPORT SYSTEM KINASE"/>
    <property type="match status" value="1"/>
</dbReference>
<name>D9Q2E6_ACIS3</name>
<dbReference type="InParanoid" id="D9Q2E6"/>
<keyword evidence="6" id="KW-0418">Kinase</keyword>
<evidence type="ECO:0000256" key="1">
    <source>
        <dbReference type="ARBA" id="ARBA00009625"/>
    </source>
</evidence>
<dbReference type="KEGG" id="asc:ASAC_1079"/>
<keyword evidence="5" id="KW-0143">Chaperone</keyword>
<dbReference type="HOGENOM" id="CLU_043725_1_0_2"/>
<proteinExistence type="inferred from homology"/>
<comment type="similarity">
    <text evidence="1">Belongs to the SIMIBI class G3E GTPase family. ArgK/MeaB subfamily.</text>
</comment>
<dbReference type="AlphaFoldDB" id="D9Q2E6"/>
<keyword evidence="4" id="KW-0342">GTP-binding</keyword>
<keyword evidence="6" id="KW-0808">Transferase</keyword>
<evidence type="ECO:0000256" key="4">
    <source>
        <dbReference type="ARBA" id="ARBA00023134"/>
    </source>
</evidence>
<dbReference type="SUPFAM" id="SSF52540">
    <property type="entry name" value="P-loop containing nucleoside triphosphate hydrolases"/>
    <property type="match status" value="1"/>
</dbReference>
<evidence type="ECO:0000313" key="6">
    <source>
        <dbReference type="EMBL" id="ADL19484.1"/>
    </source>
</evidence>
<keyword evidence="2" id="KW-0547">Nucleotide-binding</keyword>
<sequence>MAAVEREALEQLLESASKGNLRSIGRFLTLMENPYKLPSEIFDSIARMAGKAHVIGITGIPGAGKSTLISKLIIEFRRRGYKVAVIAIDPSSPLTGGALLGDRLRMQERAEDPGIFIRSVSTRGLKGGLSLAALSMIEALDALGYDKIIIETVGVGQSETDVMNTVHTVVVVTMPGVGDDIQALKAGVMEIGDIYVLNKSDMPGAQEAFEYLSFAIDKGELGQQNPGWKPRLLRASAVMGSGIADIASAIEDHMSYLRSNGMVNEKVVARRLTLVRLMAERMLADEVQKALQARIKEVRERVININSILEVASELARDACSSLSNASEPPRR</sequence>
<evidence type="ECO:0000256" key="2">
    <source>
        <dbReference type="ARBA" id="ARBA00022741"/>
    </source>
</evidence>